<organism evidence="1 2">
    <name type="scientific">Pseudomonas fluorescens</name>
    <dbReference type="NCBI Taxonomy" id="294"/>
    <lineage>
        <taxon>Bacteria</taxon>
        <taxon>Pseudomonadati</taxon>
        <taxon>Pseudomonadota</taxon>
        <taxon>Gammaproteobacteria</taxon>
        <taxon>Pseudomonadales</taxon>
        <taxon>Pseudomonadaceae</taxon>
        <taxon>Pseudomonas</taxon>
    </lineage>
</organism>
<evidence type="ECO:0000313" key="2">
    <source>
        <dbReference type="Proteomes" id="UP000593833"/>
    </source>
</evidence>
<name>A0A7M2JG34_PSEFL</name>
<accession>A0A7M2JG34</accession>
<evidence type="ECO:0000313" key="1">
    <source>
        <dbReference type="EMBL" id="QOU08046.1"/>
    </source>
</evidence>
<gene>
    <name evidence="1" type="ORF">IM720_15395</name>
</gene>
<dbReference type="Proteomes" id="UP000593833">
    <property type="component" value="Chromosome"/>
</dbReference>
<protein>
    <submittedName>
        <fullName evidence="1">Uncharacterized protein</fullName>
    </submittedName>
</protein>
<dbReference type="RefSeq" id="WP_193690629.1">
    <property type="nucleotide sequence ID" value="NZ_CP063233.1"/>
</dbReference>
<dbReference type="EMBL" id="CP063233">
    <property type="protein sequence ID" value="QOU08046.1"/>
    <property type="molecule type" value="Genomic_DNA"/>
</dbReference>
<proteinExistence type="predicted"/>
<reference evidence="1 2" key="1">
    <citation type="submission" date="2020-10" db="EMBL/GenBank/DDBJ databases">
        <title>Complete genome sequence of a novel Pseudomonas fluorescens strain isolated from the flower of kumarahou (Pomaderris kumeraho).</title>
        <authorList>
            <person name="Summers M.C."/>
            <person name="Nowak V."/>
            <person name="Fairhurst M.J."/>
            <person name="Owen J.G."/>
            <person name="Gerth M.L."/>
            <person name="Patrick W.M."/>
        </authorList>
    </citation>
    <scope>NUCLEOTIDE SEQUENCE [LARGE SCALE GENOMIC DNA]</scope>
    <source>
        <strain evidence="1 2">KF1</strain>
    </source>
</reference>
<dbReference type="AlphaFoldDB" id="A0A7M2JG34"/>
<sequence length="75" mass="8208">MPAEHQIIRKHPPQDEKDAWDAYAAAALSALISPGDTPNKQLASTAAQFATLLLNERREIFPEAKGTARSEPLKL</sequence>